<dbReference type="SUPFAM" id="SSF103481">
    <property type="entry name" value="Multidrug resistance efflux transporter EmrE"/>
    <property type="match status" value="2"/>
</dbReference>
<evidence type="ECO:0000256" key="1">
    <source>
        <dbReference type="SAM" id="Phobius"/>
    </source>
</evidence>
<dbReference type="EMBL" id="AP027081">
    <property type="protein sequence ID" value="BDU75594.1"/>
    <property type="molecule type" value="Genomic_DNA"/>
</dbReference>
<feature type="transmembrane region" description="Helical" evidence="1">
    <location>
        <begin position="124"/>
        <end position="141"/>
    </location>
</feature>
<protein>
    <recommendedName>
        <fullName evidence="2">EamA domain-containing protein</fullName>
    </recommendedName>
</protein>
<feature type="domain" description="EamA" evidence="2">
    <location>
        <begin position="157"/>
        <end position="296"/>
    </location>
</feature>
<keyword evidence="4" id="KW-1185">Reference proteome</keyword>
<name>A0AA48GQ98_9BACT</name>
<evidence type="ECO:0000259" key="2">
    <source>
        <dbReference type="Pfam" id="PF00892"/>
    </source>
</evidence>
<dbReference type="GO" id="GO:0016020">
    <property type="term" value="C:membrane"/>
    <property type="evidence" value="ECO:0007669"/>
    <property type="project" value="InterPro"/>
</dbReference>
<feature type="transmembrane region" description="Helical" evidence="1">
    <location>
        <begin position="97"/>
        <end position="117"/>
    </location>
</feature>
<feature type="transmembrane region" description="Helical" evidence="1">
    <location>
        <begin position="279"/>
        <end position="297"/>
    </location>
</feature>
<dbReference type="Proteomes" id="UP001228113">
    <property type="component" value="Chromosome"/>
</dbReference>
<dbReference type="KEGG" id="msea:METESE_05520"/>
<dbReference type="InterPro" id="IPR000620">
    <property type="entry name" value="EamA_dom"/>
</dbReference>
<dbReference type="PANTHER" id="PTHR22911:SF137">
    <property type="entry name" value="SOLUTE CARRIER FAMILY 35 MEMBER G2-RELATED"/>
    <property type="match status" value="1"/>
</dbReference>
<feature type="transmembrane region" description="Helical" evidence="1">
    <location>
        <begin position="36"/>
        <end position="56"/>
    </location>
</feature>
<evidence type="ECO:0000313" key="4">
    <source>
        <dbReference type="Proteomes" id="UP001228113"/>
    </source>
</evidence>
<gene>
    <name evidence="3" type="ORF">METESE_05520</name>
</gene>
<feature type="transmembrane region" description="Helical" evidence="1">
    <location>
        <begin position="153"/>
        <end position="175"/>
    </location>
</feature>
<feature type="domain" description="EamA" evidence="2">
    <location>
        <begin position="5"/>
        <end position="140"/>
    </location>
</feature>
<feature type="transmembrane region" description="Helical" evidence="1">
    <location>
        <begin position="226"/>
        <end position="246"/>
    </location>
</feature>
<dbReference type="Pfam" id="PF00892">
    <property type="entry name" value="EamA"/>
    <property type="match status" value="2"/>
</dbReference>
<organism evidence="3 4">
    <name type="scientific">Mesoterricola sediminis</name>
    <dbReference type="NCBI Taxonomy" id="2927980"/>
    <lineage>
        <taxon>Bacteria</taxon>
        <taxon>Pseudomonadati</taxon>
        <taxon>Acidobacteriota</taxon>
        <taxon>Holophagae</taxon>
        <taxon>Holophagales</taxon>
        <taxon>Holophagaceae</taxon>
        <taxon>Mesoterricola</taxon>
    </lineage>
</organism>
<accession>A0AA48GQ98</accession>
<dbReference type="AlphaFoldDB" id="A0AA48GQ98"/>
<sequence length="298" mass="30645">MPYAGELAALLTAVCWSINSVCFTLAGRRVGSPAVNASRLFMALAMLLVVHQLLYGTPFPFHAGGARLAALGVSGLIGFALGDALLFEAFLLLGARVAMLLMTLSPVFSALLAWAFLGQTLSPLKLAAIAATLGGIAWVVAEGSDGATGTHGGARSLGVLLGIGGALGQSVGLILSEYGMRGGLPSLSANLVRVVAGTAAISLWFLVRGQFLDQARRLRDVRASVLIFVGAVTGPFIGVVLSLYAITHASMGVAATLMSLSPVILLPLSVFVFRERVSPRAWAGTVVSLAGAAALFWV</sequence>
<dbReference type="RefSeq" id="WP_243332062.1">
    <property type="nucleotide sequence ID" value="NZ_AP027081.1"/>
</dbReference>
<reference evidence="3" key="1">
    <citation type="journal article" date="2023" name="Int. J. Syst. Evol. Microbiol.">
        <title>Mesoterricola silvestris gen. nov., sp. nov., Mesoterricola sediminis sp. nov., Geothrix oryzae sp. nov., Geothrix edaphica sp. nov., Geothrix rubra sp. nov., and Geothrix limicola sp. nov., six novel members of Acidobacteriota isolated from soils.</title>
        <authorList>
            <person name="Itoh H."/>
            <person name="Sugisawa Y."/>
            <person name="Mise K."/>
            <person name="Xu Z."/>
            <person name="Kuniyasu M."/>
            <person name="Ushijima N."/>
            <person name="Kawano K."/>
            <person name="Kobayashi E."/>
            <person name="Shiratori Y."/>
            <person name="Masuda Y."/>
            <person name="Senoo K."/>
        </authorList>
    </citation>
    <scope>NUCLEOTIDE SEQUENCE</scope>
    <source>
        <strain evidence="3">W786</strain>
    </source>
</reference>
<dbReference type="Gene3D" id="1.10.3730.20">
    <property type="match status" value="1"/>
</dbReference>
<feature type="transmembrane region" description="Helical" evidence="1">
    <location>
        <begin position="253"/>
        <end position="273"/>
    </location>
</feature>
<dbReference type="PANTHER" id="PTHR22911">
    <property type="entry name" value="ACYL-MALONYL CONDENSING ENZYME-RELATED"/>
    <property type="match status" value="1"/>
</dbReference>
<keyword evidence="1" id="KW-0812">Transmembrane</keyword>
<evidence type="ECO:0000313" key="3">
    <source>
        <dbReference type="EMBL" id="BDU75594.1"/>
    </source>
</evidence>
<dbReference type="InterPro" id="IPR037185">
    <property type="entry name" value="EmrE-like"/>
</dbReference>
<proteinExistence type="predicted"/>
<keyword evidence="1" id="KW-0472">Membrane</keyword>
<feature type="transmembrane region" description="Helical" evidence="1">
    <location>
        <begin position="187"/>
        <end position="206"/>
    </location>
</feature>
<feature type="transmembrane region" description="Helical" evidence="1">
    <location>
        <begin position="68"/>
        <end position="91"/>
    </location>
</feature>
<keyword evidence="1" id="KW-1133">Transmembrane helix</keyword>